<protein>
    <submittedName>
        <fullName evidence="4">Protein kinase domain-containing protein</fullName>
    </submittedName>
</protein>
<dbReference type="InterPro" id="IPR051177">
    <property type="entry name" value="CIK-Related_Protein"/>
</dbReference>
<name>A0A1I8IZZ5_9PLAT</name>
<feature type="domain" description="Protein kinase" evidence="2">
    <location>
        <begin position="1"/>
        <end position="237"/>
    </location>
</feature>
<accession>A0A1I8IZZ5</accession>
<dbReference type="GO" id="GO:0004672">
    <property type="term" value="F:protein kinase activity"/>
    <property type="evidence" value="ECO:0007669"/>
    <property type="project" value="InterPro"/>
</dbReference>
<evidence type="ECO:0000259" key="2">
    <source>
        <dbReference type="PROSITE" id="PS50011"/>
    </source>
</evidence>
<dbReference type="AlphaFoldDB" id="A0A1I8IZZ5"/>
<dbReference type="InterPro" id="IPR011009">
    <property type="entry name" value="Kinase-like_dom_sf"/>
</dbReference>
<proteinExistence type="inferred from homology"/>
<dbReference type="PANTHER" id="PTHR12984">
    <property type="entry name" value="SCY1-RELATED S/T PROTEIN KINASE-LIKE"/>
    <property type="match status" value="1"/>
</dbReference>
<dbReference type="PANTHER" id="PTHR12984:SF16">
    <property type="entry name" value="BLACK MATCH, ISOFORM H"/>
    <property type="match status" value="1"/>
</dbReference>
<comment type="similarity">
    <text evidence="1">Belongs to the protein kinase superfamily.</text>
</comment>
<dbReference type="WBParaSite" id="maker-uti_cns_0036952-snap-gene-0.2-mRNA-1">
    <property type="protein sequence ID" value="maker-uti_cns_0036952-snap-gene-0.2-mRNA-1"/>
    <property type="gene ID" value="maker-uti_cns_0036952-snap-gene-0.2"/>
</dbReference>
<evidence type="ECO:0000256" key="1">
    <source>
        <dbReference type="ARBA" id="ARBA00038349"/>
    </source>
</evidence>
<evidence type="ECO:0000313" key="3">
    <source>
        <dbReference type="Proteomes" id="UP000095280"/>
    </source>
</evidence>
<dbReference type="SMART" id="SM00220">
    <property type="entry name" value="S_TKc"/>
    <property type="match status" value="1"/>
</dbReference>
<organism evidence="3 4">
    <name type="scientific">Macrostomum lignano</name>
    <dbReference type="NCBI Taxonomy" id="282301"/>
    <lineage>
        <taxon>Eukaryota</taxon>
        <taxon>Metazoa</taxon>
        <taxon>Spiralia</taxon>
        <taxon>Lophotrochozoa</taxon>
        <taxon>Platyhelminthes</taxon>
        <taxon>Rhabditophora</taxon>
        <taxon>Macrostomorpha</taxon>
        <taxon>Macrostomida</taxon>
        <taxon>Macrostomidae</taxon>
        <taxon>Macrostomum</taxon>
    </lineage>
</organism>
<evidence type="ECO:0000313" key="4">
    <source>
        <dbReference type="WBParaSite" id="maker-uti_cns_0036952-snap-gene-0.2-mRNA-1"/>
    </source>
</evidence>
<sequence length="277" mass="31387">EASLLLFDKKIADKLHKPKRKETVSEILRREVRYLERFKHPKLLQIWHPAEDCSDSLGFATEPIWGSLANFLGKCDRISSSVPAEIKESLTDLEIKHGIFQKVIHGNVSPCSILITKRGCWKLSGLGFVEKSSTLHLPKMAQPDLDYLAPDLQIYGKATQACDIFSLGLAIFNGGVSLLDAGRSSQQYHRKVEELPVNLPKALTQLPCELAELVEKMLDREPRHRPSAQLLSMNKYFQDPLLLALEGLVTCEAKTVEQKKEFFSLLMQTMMREQFPK</sequence>
<dbReference type="Proteomes" id="UP000095280">
    <property type="component" value="Unplaced"/>
</dbReference>
<dbReference type="PROSITE" id="PS50011">
    <property type="entry name" value="PROTEIN_KINASE_DOM"/>
    <property type="match status" value="1"/>
</dbReference>
<keyword evidence="3" id="KW-1185">Reference proteome</keyword>
<dbReference type="GO" id="GO:0005524">
    <property type="term" value="F:ATP binding"/>
    <property type="evidence" value="ECO:0007669"/>
    <property type="project" value="InterPro"/>
</dbReference>
<dbReference type="InterPro" id="IPR000719">
    <property type="entry name" value="Prot_kinase_dom"/>
</dbReference>
<dbReference type="SUPFAM" id="SSF56112">
    <property type="entry name" value="Protein kinase-like (PK-like)"/>
    <property type="match status" value="1"/>
</dbReference>
<reference evidence="4" key="1">
    <citation type="submission" date="2016-11" db="UniProtKB">
        <authorList>
            <consortium name="WormBaseParasite"/>
        </authorList>
    </citation>
    <scope>IDENTIFICATION</scope>
</reference>
<dbReference type="Gene3D" id="1.10.510.10">
    <property type="entry name" value="Transferase(Phosphotransferase) domain 1"/>
    <property type="match status" value="1"/>
</dbReference>
<dbReference type="Pfam" id="PF00069">
    <property type="entry name" value="Pkinase"/>
    <property type="match status" value="1"/>
</dbReference>